<dbReference type="RefSeq" id="XP_019090885.1">
    <property type="nucleotide sequence ID" value="XM_019235340.1"/>
</dbReference>
<name>A0ABM1QVU7_CAMSA</name>
<dbReference type="PANTHER" id="PTHR42825:SF11">
    <property type="entry name" value="BRANCHED-CHAIN-AMINO-ACID AMINOTRANSFERASE 6"/>
    <property type="match status" value="1"/>
</dbReference>
<reference evidence="5" key="2">
    <citation type="submission" date="2025-08" db="UniProtKB">
        <authorList>
            <consortium name="RefSeq"/>
        </authorList>
    </citation>
    <scope>IDENTIFICATION</scope>
    <source>
        <tissue evidence="5">Leaf</tissue>
    </source>
</reference>
<dbReference type="GeneID" id="104741767"/>
<organism evidence="4 5">
    <name type="scientific">Camelina sativa</name>
    <name type="common">False flax</name>
    <name type="synonym">Myagrum sativum</name>
    <dbReference type="NCBI Taxonomy" id="90675"/>
    <lineage>
        <taxon>Eukaryota</taxon>
        <taxon>Viridiplantae</taxon>
        <taxon>Streptophyta</taxon>
        <taxon>Embryophyta</taxon>
        <taxon>Tracheophyta</taxon>
        <taxon>Spermatophyta</taxon>
        <taxon>Magnoliopsida</taxon>
        <taxon>eudicotyledons</taxon>
        <taxon>Gunneridae</taxon>
        <taxon>Pentapetalae</taxon>
        <taxon>rosids</taxon>
        <taxon>malvids</taxon>
        <taxon>Brassicales</taxon>
        <taxon>Brassicaceae</taxon>
        <taxon>Camelineae</taxon>
        <taxon>Camelina</taxon>
    </lineage>
</organism>
<proteinExistence type="inferred from homology"/>
<dbReference type="Proteomes" id="UP000694864">
    <property type="component" value="Chromosome 14"/>
</dbReference>
<keyword evidence="4" id="KW-1185">Reference proteome</keyword>
<protein>
    <submittedName>
        <fullName evidence="5">Branched-chain-amino-acid aminotransferase 6-like</fullName>
    </submittedName>
</protein>
<dbReference type="SUPFAM" id="SSF56752">
    <property type="entry name" value="D-aminoacid aminotransferase-like PLP-dependent enzymes"/>
    <property type="match status" value="1"/>
</dbReference>
<evidence type="ECO:0000313" key="4">
    <source>
        <dbReference type="Proteomes" id="UP000694864"/>
    </source>
</evidence>
<dbReference type="InterPro" id="IPR036038">
    <property type="entry name" value="Aminotransferase-like"/>
</dbReference>
<comment type="cofactor">
    <cofactor evidence="1">
        <name>pyridoxal 5'-phosphate</name>
        <dbReference type="ChEBI" id="CHEBI:597326"/>
    </cofactor>
</comment>
<dbReference type="InterPro" id="IPR005786">
    <property type="entry name" value="B_amino_transII"/>
</dbReference>
<evidence type="ECO:0000256" key="1">
    <source>
        <dbReference type="ARBA" id="ARBA00001933"/>
    </source>
</evidence>
<dbReference type="PANTHER" id="PTHR42825">
    <property type="entry name" value="AMINO ACID AMINOTRANSFERASE"/>
    <property type="match status" value="1"/>
</dbReference>
<dbReference type="InterPro" id="IPR043131">
    <property type="entry name" value="BCAT-like_N"/>
</dbReference>
<gene>
    <name evidence="5" type="primary">LOC104741767</name>
</gene>
<accession>A0ABM1QVU7</accession>
<evidence type="ECO:0000256" key="2">
    <source>
        <dbReference type="ARBA" id="ARBA00009320"/>
    </source>
</evidence>
<reference evidence="4" key="1">
    <citation type="journal article" date="2014" name="Nat. Commun.">
        <title>The emerging biofuel crop Camelina sativa retains a highly undifferentiated hexaploid genome structure.</title>
        <authorList>
            <person name="Kagale S."/>
            <person name="Koh C."/>
            <person name="Nixon J."/>
            <person name="Bollina V."/>
            <person name="Clarke W.E."/>
            <person name="Tuteja R."/>
            <person name="Spillane C."/>
            <person name="Robinson S.J."/>
            <person name="Links M.G."/>
            <person name="Clarke C."/>
            <person name="Higgins E.E."/>
            <person name="Huebert T."/>
            <person name="Sharpe A.G."/>
            <person name="Parkin I.A."/>
        </authorList>
    </citation>
    <scope>NUCLEOTIDE SEQUENCE [LARGE SCALE GENOMIC DNA]</scope>
    <source>
        <strain evidence="4">cv. DH55</strain>
    </source>
</reference>
<evidence type="ECO:0000313" key="5">
    <source>
        <dbReference type="RefSeq" id="XP_019090885.1"/>
    </source>
</evidence>
<dbReference type="Gene3D" id="3.30.470.10">
    <property type="match status" value="1"/>
</dbReference>
<keyword evidence="3" id="KW-0663">Pyridoxal phosphate</keyword>
<sequence>MAPSSSPLRTTSEADEKYANVKWEELGFALTPTDYMYVAKCRQGERFSQGKILPYGDISISPCSAILNYGQSQQV</sequence>
<comment type="similarity">
    <text evidence="2">Belongs to the class-IV pyridoxal-phosphate-dependent aminotransferase family.</text>
</comment>
<evidence type="ECO:0000256" key="3">
    <source>
        <dbReference type="ARBA" id="ARBA00022898"/>
    </source>
</evidence>